<dbReference type="InterPro" id="IPR022755">
    <property type="entry name" value="Znf_C2H2_jaz"/>
</dbReference>
<dbReference type="PROSITE" id="PS50157">
    <property type="entry name" value="ZINC_FINGER_C2H2_2"/>
    <property type="match status" value="1"/>
</dbReference>
<protein>
    <recommendedName>
        <fullName evidence="10">G-patch domain-containing protein</fullName>
    </recommendedName>
</protein>
<dbReference type="PANTHER" id="PTHR47251:SF1">
    <property type="entry name" value="FINGER DOMAIN PROTEIN, PUTATIVE (AFU_ORTHOLOGUE AFUA_3G04180)-RELATED"/>
    <property type="match status" value="1"/>
</dbReference>
<reference evidence="8" key="1">
    <citation type="journal article" date="2019" name="Environ. Microbiol.">
        <title>Fungal ecological strategies reflected in gene transcription - a case study of two litter decomposers.</title>
        <authorList>
            <person name="Barbi F."/>
            <person name="Kohler A."/>
            <person name="Barry K."/>
            <person name="Baskaran P."/>
            <person name="Daum C."/>
            <person name="Fauchery L."/>
            <person name="Ihrmark K."/>
            <person name="Kuo A."/>
            <person name="LaButti K."/>
            <person name="Lipzen A."/>
            <person name="Morin E."/>
            <person name="Grigoriev I.V."/>
            <person name="Henrissat B."/>
            <person name="Lindahl B."/>
            <person name="Martin F."/>
        </authorList>
    </citation>
    <scope>NUCLEOTIDE SEQUENCE</scope>
    <source>
        <strain evidence="8">JB14</strain>
    </source>
</reference>
<dbReference type="AlphaFoldDB" id="A0A6A4IK34"/>
<dbReference type="GO" id="GO:0008270">
    <property type="term" value="F:zinc ion binding"/>
    <property type="evidence" value="ECO:0007669"/>
    <property type="project" value="UniProtKB-KW"/>
</dbReference>
<evidence type="ECO:0000313" key="8">
    <source>
        <dbReference type="EMBL" id="KAE9410829.1"/>
    </source>
</evidence>
<dbReference type="OrthoDB" id="4822at2759"/>
<organism evidence="8 9">
    <name type="scientific">Gymnopus androsaceus JB14</name>
    <dbReference type="NCBI Taxonomy" id="1447944"/>
    <lineage>
        <taxon>Eukaryota</taxon>
        <taxon>Fungi</taxon>
        <taxon>Dikarya</taxon>
        <taxon>Basidiomycota</taxon>
        <taxon>Agaricomycotina</taxon>
        <taxon>Agaricomycetes</taxon>
        <taxon>Agaricomycetidae</taxon>
        <taxon>Agaricales</taxon>
        <taxon>Marasmiineae</taxon>
        <taxon>Omphalotaceae</taxon>
        <taxon>Gymnopus</taxon>
    </lineage>
</organism>
<keyword evidence="1" id="KW-0479">Metal-binding</keyword>
<dbReference type="GO" id="GO:0003676">
    <property type="term" value="F:nucleic acid binding"/>
    <property type="evidence" value="ECO:0007669"/>
    <property type="project" value="InterPro"/>
</dbReference>
<evidence type="ECO:0008006" key="10">
    <source>
        <dbReference type="Google" id="ProtNLM"/>
    </source>
</evidence>
<keyword evidence="3" id="KW-0862">Zinc</keyword>
<evidence type="ECO:0000259" key="7">
    <source>
        <dbReference type="PROSITE" id="PS50174"/>
    </source>
</evidence>
<dbReference type="SUPFAM" id="SSF57667">
    <property type="entry name" value="beta-beta-alpha zinc fingers"/>
    <property type="match status" value="1"/>
</dbReference>
<dbReference type="PANTHER" id="PTHR47251">
    <property type="entry name" value="FINGER DOMAIN PROTEIN, PUTATIVE (AFU_ORTHOLOGUE AFUA_3G04180)-RELATED"/>
    <property type="match status" value="1"/>
</dbReference>
<dbReference type="InterPro" id="IPR013087">
    <property type="entry name" value="Znf_C2H2_type"/>
</dbReference>
<evidence type="ECO:0000259" key="6">
    <source>
        <dbReference type="PROSITE" id="PS50157"/>
    </source>
</evidence>
<dbReference type="EMBL" id="ML769384">
    <property type="protein sequence ID" value="KAE9410829.1"/>
    <property type="molecule type" value="Genomic_DNA"/>
</dbReference>
<dbReference type="InterPro" id="IPR036236">
    <property type="entry name" value="Znf_C2H2_sf"/>
</dbReference>
<dbReference type="PROSITE" id="PS00028">
    <property type="entry name" value="ZINC_FINGER_C2H2_1"/>
    <property type="match status" value="1"/>
</dbReference>
<accession>A0A6A4IK34</accession>
<evidence type="ECO:0000313" key="9">
    <source>
        <dbReference type="Proteomes" id="UP000799118"/>
    </source>
</evidence>
<gene>
    <name evidence="8" type="ORF">BT96DRAFT_804993</name>
</gene>
<evidence type="ECO:0000256" key="3">
    <source>
        <dbReference type="ARBA" id="ARBA00022833"/>
    </source>
</evidence>
<keyword evidence="9" id="KW-1185">Reference proteome</keyword>
<feature type="compositionally biased region" description="Polar residues" evidence="5">
    <location>
        <begin position="224"/>
        <end position="240"/>
    </location>
</feature>
<feature type="compositionally biased region" description="Low complexity" evidence="5">
    <location>
        <begin position="276"/>
        <end position="292"/>
    </location>
</feature>
<dbReference type="PROSITE" id="PS50174">
    <property type="entry name" value="G_PATCH"/>
    <property type="match status" value="1"/>
</dbReference>
<dbReference type="Pfam" id="PF01585">
    <property type="entry name" value="G-patch"/>
    <property type="match status" value="1"/>
</dbReference>
<feature type="compositionally biased region" description="Basic and acidic residues" evidence="5">
    <location>
        <begin position="88"/>
        <end position="109"/>
    </location>
</feature>
<feature type="region of interest" description="Disordered" evidence="5">
    <location>
        <begin position="86"/>
        <end position="109"/>
    </location>
</feature>
<evidence type="ECO:0000256" key="4">
    <source>
        <dbReference type="PROSITE-ProRule" id="PRU00042"/>
    </source>
</evidence>
<evidence type="ECO:0000256" key="2">
    <source>
        <dbReference type="ARBA" id="ARBA00022771"/>
    </source>
</evidence>
<evidence type="ECO:0000256" key="5">
    <source>
        <dbReference type="SAM" id="MobiDB-lite"/>
    </source>
</evidence>
<feature type="compositionally biased region" description="Pro residues" evidence="5">
    <location>
        <begin position="296"/>
        <end position="315"/>
    </location>
</feature>
<dbReference type="Pfam" id="PF12171">
    <property type="entry name" value="zf-C2H2_jaz"/>
    <property type="match status" value="1"/>
</dbReference>
<sequence length="354" mass="38254">MDVDENNISKYDEYIRRPAREVITVETPIKPTNKGFAMLAKLGWVQGQPLGLSGEGRVDPIPFQMKADSTGLGKARQDVEMIETTVSQRRELDSERQQKETEDQRRAREDAVARKTAVAEEISDILKAFYCTLCDKQFKNVAQFDEHQNSYAHHHKARFKDMQSNARIMPQEEIDKRKEKERKREEKELRKIAAASGVKMAKSTLPASGASVLAPVVNSVAESSSGIKQSGWASISSSADATGGGFKKAGWASVGSSSQTAVPSAPVPSAGWKTMSSSSSTGPSAQSGGSSSLEPAQPPPPPPPTDVSMAPPPPASAAVAMATDSQPPEPQNPPSKSHLSRVGWQQFQKKKSKK</sequence>
<feature type="domain" description="C2H2-type" evidence="6">
    <location>
        <begin position="129"/>
        <end position="158"/>
    </location>
</feature>
<proteinExistence type="predicted"/>
<evidence type="ECO:0000256" key="1">
    <source>
        <dbReference type="ARBA" id="ARBA00022723"/>
    </source>
</evidence>
<keyword evidence="2 4" id="KW-0863">Zinc-finger</keyword>
<feature type="domain" description="G-patch" evidence="7">
    <location>
        <begin position="31"/>
        <end position="77"/>
    </location>
</feature>
<dbReference type="SMART" id="SM00443">
    <property type="entry name" value="G_patch"/>
    <property type="match status" value="1"/>
</dbReference>
<feature type="region of interest" description="Disordered" evidence="5">
    <location>
        <begin position="224"/>
        <end position="354"/>
    </location>
</feature>
<dbReference type="InterPro" id="IPR000467">
    <property type="entry name" value="G_patch_dom"/>
</dbReference>
<name>A0A6A4IK34_9AGAR</name>
<dbReference type="Proteomes" id="UP000799118">
    <property type="component" value="Unassembled WGS sequence"/>
</dbReference>